<dbReference type="Proteomes" id="UP001604335">
    <property type="component" value="Unassembled WGS sequence"/>
</dbReference>
<reference evidence="2" key="1">
    <citation type="journal article" date="2024" name="Algal Res.">
        <title>Biochemical, toxicological and genomic investigation of a high-biomass producing Limnothrix strain isolated from Italian shallow drinking water reservoir.</title>
        <authorList>
            <person name="Simonazzi M."/>
            <person name="Shishido T.K."/>
            <person name="Delbaje E."/>
            <person name="Wahlsten M."/>
            <person name="Fewer D.P."/>
            <person name="Sivonen K."/>
            <person name="Pezzolesi L."/>
            <person name="Pistocchi R."/>
        </authorList>
    </citation>
    <scope>NUCLEOTIDE SEQUENCE [LARGE SCALE GENOMIC DNA]</scope>
    <source>
        <strain evidence="2">LRLZ20PSL1</strain>
    </source>
</reference>
<organism evidence="1 2">
    <name type="scientific">Limnothrix redekei LRLZ20PSL1</name>
    <dbReference type="NCBI Taxonomy" id="3112953"/>
    <lineage>
        <taxon>Bacteria</taxon>
        <taxon>Bacillati</taxon>
        <taxon>Cyanobacteriota</taxon>
        <taxon>Cyanophyceae</taxon>
        <taxon>Pseudanabaenales</taxon>
        <taxon>Pseudanabaenaceae</taxon>
        <taxon>Limnothrix</taxon>
    </lineage>
</organism>
<sequence>MPIEQPAPSPQTSVQIGPYQAITQPGGFQLQSFSTDQIYRFAGAGMPTSSISEPMVDLVTSYIAQWEHLVSPNERSETMSFREVWQEAADYFEAIEGIEEGRRG</sequence>
<dbReference type="EMBL" id="JAZAQF010000078">
    <property type="protein sequence ID" value="MFG3818601.1"/>
    <property type="molecule type" value="Genomic_DNA"/>
</dbReference>
<keyword evidence="2" id="KW-1185">Reference proteome</keyword>
<name>A0ABW7CC47_9CYAN</name>
<evidence type="ECO:0000313" key="2">
    <source>
        <dbReference type="Proteomes" id="UP001604335"/>
    </source>
</evidence>
<gene>
    <name evidence="1" type="ORF">VPK24_13195</name>
</gene>
<proteinExistence type="predicted"/>
<dbReference type="RefSeq" id="WP_393014038.1">
    <property type="nucleotide sequence ID" value="NZ_JAZAQF010000078.1"/>
</dbReference>
<accession>A0ABW7CC47</accession>
<comment type="caution">
    <text evidence="1">The sequence shown here is derived from an EMBL/GenBank/DDBJ whole genome shotgun (WGS) entry which is preliminary data.</text>
</comment>
<protein>
    <submittedName>
        <fullName evidence="1">Uncharacterized protein</fullName>
    </submittedName>
</protein>
<evidence type="ECO:0000313" key="1">
    <source>
        <dbReference type="EMBL" id="MFG3818601.1"/>
    </source>
</evidence>